<organism evidence="3 4">
    <name type="scientific">Oceanisphaera psychrotolerans</name>
    <dbReference type="NCBI Taxonomy" id="1414654"/>
    <lineage>
        <taxon>Bacteria</taxon>
        <taxon>Pseudomonadati</taxon>
        <taxon>Pseudomonadota</taxon>
        <taxon>Gammaproteobacteria</taxon>
        <taxon>Aeromonadales</taxon>
        <taxon>Aeromonadaceae</taxon>
        <taxon>Oceanisphaera</taxon>
    </lineage>
</organism>
<dbReference type="AlphaFoldDB" id="A0A1J4QCG7"/>
<dbReference type="InterPro" id="IPR018639">
    <property type="entry name" value="DUF2062"/>
</dbReference>
<name>A0A1J4QCG7_9GAMM</name>
<dbReference type="Pfam" id="PF09835">
    <property type="entry name" value="DUF2062"/>
    <property type="match status" value="1"/>
</dbReference>
<feature type="transmembrane region" description="Helical" evidence="1">
    <location>
        <begin position="120"/>
        <end position="145"/>
    </location>
</feature>
<evidence type="ECO:0000313" key="4">
    <source>
        <dbReference type="Proteomes" id="UP000243073"/>
    </source>
</evidence>
<dbReference type="Proteomes" id="UP000243073">
    <property type="component" value="Unassembled WGS sequence"/>
</dbReference>
<protein>
    <recommendedName>
        <fullName evidence="2">DUF2062 domain-containing protein</fullName>
    </recommendedName>
</protein>
<sequence>MLRQWLRNRMPSQETLREHRVLALFGERLLDPDYWCCNRHSAAVAVAAGLFAAWLPLPLHTLVAIGLAVLFRGYLPLAIAMVWVNNPLTLAPMFYFAYRLGAWLLGTPELVFNGSLEHEALAMAVPLLTGTLLMGLTSALLGWVITRLGWRWKVQLAWKLRQERRDQR</sequence>
<evidence type="ECO:0000259" key="2">
    <source>
        <dbReference type="Pfam" id="PF09835"/>
    </source>
</evidence>
<accession>A0A1J4QCG7</accession>
<evidence type="ECO:0000256" key="1">
    <source>
        <dbReference type="SAM" id="Phobius"/>
    </source>
</evidence>
<dbReference type="PANTHER" id="PTHR40547">
    <property type="entry name" value="SLL0298 PROTEIN"/>
    <property type="match status" value="1"/>
</dbReference>
<dbReference type="PANTHER" id="PTHR40547:SF1">
    <property type="entry name" value="SLL0298 PROTEIN"/>
    <property type="match status" value="1"/>
</dbReference>
<dbReference type="STRING" id="1414654.BFR47_14645"/>
<feature type="transmembrane region" description="Helical" evidence="1">
    <location>
        <begin position="63"/>
        <end position="84"/>
    </location>
</feature>
<feature type="domain" description="DUF2062" evidence="2">
    <location>
        <begin position="24"/>
        <end position="159"/>
    </location>
</feature>
<comment type="caution">
    <text evidence="3">The sequence shown here is derived from an EMBL/GenBank/DDBJ whole genome shotgun (WGS) entry which is preliminary data.</text>
</comment>
<proteinExistence type="predicted"/>
<keyword evidence="1" id="KW-1133">Transmembrane helix</keyword>
<keyword evidence="4" id="KW-1185">Reference proteome</keyword>
<keyword evidence="1" id="KW-0472">Membrane</keyword>
<evidence type="ECO:0000313" key="3">
    <source>
        <dbReference type="EMBL" id="OIN09000.1"/>
    </source>
</evidence>
<gene>
    <name evidence="3" type="ORF">BFR47_14645</name>
</gene>
<reference evidence="3 4" key="1">
    <citation type="submission" date="2016-07" db="EMBL/GenBank/DDBJ databases">
        <title>Draft Genome Sequence of Oceanisphaera psychrotolerans, isolated from coastal sediment samples.</title>
        <authorList>
            <person name="Zhuo S."/>
            <person name="Ruan Z."/>
        </authorList>
    </citation>
    <scope>NUCLEOTIDE SEQUENCE [LARGE SCALE GENOMIC DNA]</scope>
    <source>
        <strain evidence="3 4">LAM-WHM-ZC</strain>
    </source>
</reference>
<keyword evidence="1" id="KW-0812">Transmembrane</keyword>
<dbReference type="EMBL" id="MDKE01000023">
    <property type="protein sequence ID" value="OIN09000.1"/>
    <property type="molecule type" value="Genomic_DNA"/>
</dbReference>